<reference evidence="2 3" key="1">
    <citation type="submission" date="2024-04" db="EMBL/GenBank/DDBJ databases">
        <authorList>
            <person name="Fracassetti M."/>
        </authorList>
    </citation>
    <scope>NUCLEOTIDE SEQUENCE [LARGE SCALE GENOMIC DNA]</scope>
</reference>
<evidence type="ECO:0000256" key="1">
    <source>
        <dbReference type="SAM" id="MobiDB-lite"/>
    </source>
</evidence>
<dbReference type="AlphaFoldDB" id="A0AAV2CIS7"/>
<name>A0AAV2CIS7_9ROSI</name>
<accession>A0AAV2CIS7</accession>
<evidence type="ECO:0000313" key="3">
    <source>
        <dbReference type="Proteomes" id="UP001497516"/>
    </source>
</evidence>
<keyword evidence="3" id="KW-1185">Reference proteome</keyword>
<gene>
    <name evidence="2" type="ORF">LTRI10_LOCUS4054</name>
</gene>
<proteinExistence type="predicted"/>
<evidence type="ECO:0000313" key="2">
    <source>
        <dbReference type="EMBL" id="CAL1356347.1"/>
    </source>
</evidence>
<feature type="region of interest" description="Disordered" evidence="1">
    <location>
        <begin position="93"/>
        <end position="114"/>
    </location>
</feature>
<organism evidence="2 3">
    <name type="scientific">Linum trigynum</name>
    <dbReference type="NCBI Taxonomy" id="586398"/>
    <lineage>
        <taxon>Eukaryota</taxon>
        <taxon>Viridiplantae</taxon>
        <taxon>Streptophyta</taxon>
        <taxon>Embryophyta</taxon>
        <taxon>Tracheophyta</taxon>
        <taxon>Spermatophyta</taxon>
        <taxon>Magnoliopsida</taxon>
        <taxon>eudicotyledons</taxon>
        <taxon>Gunneridae</taxon>
        <taxon>Pentapetalae</taxon>
        <taxon>rosids</taxon>
        <taxon>fabids</taxon>
        <taxon>Malpighiales</taxon>
        <taxon>Linaceae</taxon>
        <taxon>Linum</taxon>
    </lineage>
</organism>
<protein>
    <submittedName>
        <fullName evidence="2">Uncharacterized protein</fullName>
    </submittedName>
</protein>
<dbReference type="Proteomes" id="UP001497516">
    <property type="component" value="Chromosome 1"/>
</dbReference>
<dbReference type="EMBL" id="OZ034813">
    <property type="protein sequence ID" value="CAL1356347.1"/>
    <property type="molecule type" value="Genomic_DNA"/>
</dbReference>
<sequence>MCNVLDDLHPQHVLPKLDAEVGPRKLVSGSGGVMVSPDSQASGRLVDATVMVIKRESSCARKQTVTLKTLRLKDIMWPKFVYELGVVNDPMSYDSESGEEDGICEYESPPEYPF</sequence>